<protein>
    <submittedName>
        <fullName evidence="2">GGDEF domain-containing protein</fullName>
    </submittedName>
</protein>
<dbReference type="Proteomes" id="UP001197028">
    <property type="component" value="Unassembled WGS sequence"/>
</dbReference>
<comment type="caution">
    <text evidence="2">The sequence shown here is derived from an EMBL/GenBank/DDBJ whole genome shotgun (WGS) entry which is preliminary data.</text>
</comment>
<dbReference type="InterPro" id="IPR043128">
    <property type="entry name" value="Rev_trsase/Diguanyl_cyclase"/>
</dbReference>
<keyword evidence="3" id="KW-1185">Reference proteome</keyword>
<dbReference type="CDD" id="cd01949">
    <property type="entry name" value="GGDEF"/>
    <property type="match status" value="1"/>
</dbReference>
<evidence type="ECO:0000313" key="2">
    <source>
        <dbReference type="EMBL" id="MBU2738324.1"/>
    </source>
</evidence>
<dbReference type="Gene3D" id="3.30.450.40">
    <property type="match status" value="1"/>
</dbReference>
<dbReference type="InterPro" id="IPR052163">
    <property type="entry name" value="DGC-Regulatory_Protein"/>
</dbReference>
<evidence type="ECO:0000259" key="1">
    <source>
        <dbReference type="PROSITE" id="PS50887"/>
    </source>
</evidence>
<proteinExistence type="predicted"/>
<feature type="domain" description="GGDEF" evidence="1">
    <location>
        <begin position="527"/>
        <end position="663"/>
    </location>
</feature>
<dbReference type="PROSITE" id="PS50887">
    <property type="entry name" value="GGDEF"/>
    <property type="match status" value="1"/>
</dbReference>
<reference evidence="2 3" key="1">
    <citation type="journal article" date="2021" name="ISME J.">
        <title>Genomic evolution of the class Acidithiobacillia: deep-branching Proteobacteria living in extreme acidic conditions.</title>
        <authorList>
            <person name="Moya-Beltran A."/>
            <person name="Beard S."/>
            <person name="Rojas-Villalobos C."/>
            <person name="Issotta F."/>
            <person name="Gallardo Y."/>
            <person name="Ulloa R."/>
            <person name="Giaveno A."/>
            <person name="Degli Esposti M."/>
            <person name="Johnson D.B."/>
            <person name="Quatrini R."/>
        </authorList>
    </citation>
    <scope>NUCLEOTIDE SEQUENCE [LARGE SCALE GENOMIC DNA]</scope>
    <source>
        <strain evidence="2 3">ATCC 19703</strain>
    </source>
</reference>
<dbReference type="SUPFAM" id="SSF55073">
    <property type="entry name" value="Nucleotide cyclase"/>
    <property type="match status" value="1"/>
</dbReference>
<sequence>MMEILARYLNPSLVWIGAFKAEDDSVSILSLAGPRREVAVKTKIYIGTGGFDGSVHNALENIVAQYMPLLGDNSYSGWPISDDVIFHASLSVPYRSLSGDKGIIVFFLPKKFDLVSPNHTLWMHLADDFAVFLERHKKALDINRISGYQLAIADLLNDILKVKELQAAYDLVLLLLTSRVAAYGAWIVACPEQKDDVSSYVLITSKGCMPEISLKYWLEKPGAVRQWLHEVIERMRYRGCAFVDEVRADARLETWRDSEPIMNKTSVIGAWPLWGDTGLQAILFISSNDSDYFSNNLQVFLYQLTEILHIANQQIHIKADIRRRNLLYQALLDEADVVLKTKTERPLLEEVCRGLVGSKLFDAAWLTRPRDDGSLSILAHVSSVSLDRNESVGRMITADLERSLVGCVWETGQALFPSLTPRKEAAPNTNTPVALLPVLRSAKLWSVLVVRSQLTEYLSEDVAGLLQRVASLLGRGLDEMDLKQKLADEQIRQSWLASHDPLTGLTNRRGLETYFFHAILRAQRNRTSLAVLLIDLDDFKPVNDTYGHEAGDQLLVRVAGALQDAIRNTDFLVRLGGDEFVILLEGLHKTDDLLPVLDNIYKAVVTPFMLEAEIKASVGCSAGLTLYPEDSATPDGLLRHADEALYVAKRNKQSRSQYWVNYLDILAAEKND</sequence>
<accession>A0ABS5ZNU0</accession>
<gene>
    <name evidence="2" type="ORF">HJG40_05880</name>
</gene>
<dbReference type="Pfam" id="PF00990">
    <property type="entry name" value="GGDEF"/>
    <property type="match status" value="1"/>
</dbReference>
<dbReference type="InterPro" id="IPR029016">
    <property type="entry name" value="GAF-like_dom_sf"/>
</dbReference>
<evidence type="ECO:0000313" key="3">
    <source>
        <dbReference type="Proteomes" id="UP001197028"/>
    </source>
</evidence>
<dbReference type="SUPFAM" id="SSF55781">
    <property type="entry name" value="GAF domain-like"/>
    <property type="match status" value="1"/>
</dbReference>
<dbReference type="NCBIfam" id="TIGR00254">
    <property type="entry name" value="GGDEF"/>
    <property type="match status" value="1"/>
</dbReference>
<dbReference type="Gene3D" id="3.30.70.270">
    <property type="match status" value="1"/>
</dbReference>
<dbReference type="SMART" id="SM00267">
    <property type="entry name" value="GGDEF"/>
    <property type="match status" value="1"/>
</dbReference>
<name>A0ABS5ZNU0_9PROT</name>
<dbReference type="InterPro" id="IPR000160">
    <property type="entry name" value="GGDEF_dom"/>
</dbReference>
<dbReference type="InterPro" id="IPR029787">
    <property type="entry name" value="Nucleotide_cyclase"/>
</dbReference>
<dbReference type="EMBL" id="JABELD010000038">
    <property type="protein sequence ID" value="MBU2738324.1"/>
    <property type="molecule type" value="Genomic_DNA"/>
</dbReference>
<organism evidence="2 3">
    <name type="scientific">Acidithiobacillus concretivorus</name>
    <dbReference type="NCBI Taxonomy" id="3063952"/>
    <lineage>
        <taxon>Bacteria</taxon>
        <taxon>Pseudomonadati</taxon>
        <taxon>Pseudomonadota</taxon>
        <taxon>Acidithiobacillia</taxon>
        <taxon>Acidithiobacillales</taxon>
        <taxon>Acidithiobacillaceae</taxon>
        <taxon>Acidithiobacillus</taxon>
    </lineage>
</organism>
<dbReference type="PANTHER" id="PTHR46663">
    <property type="entry name" value="DIGUANYLATE CYCLASE DGCT-RELATED"/>
    <property type="match status" value="1"/>
</dbReference>
<dbReference type="PANTHER" id="PTHR46663:SF2">
    <property type="entry name" value="GGDEF DOMAIN-CONTAINING PROTEIN"/>
    <property type="match status" value="1"/>
</dbReference>